<dbReference type="GO" id="GO:0009279">
    <property type="term" value="C:cell outer membrane"/>
    <property type="evidence" value="ECO:0007669"/>
    <property type="project" value="UniProtKB-SubCell"/>
</dbReference>
<dbReference type="Pfam" id="PF13953">
    <property type="entry name" value="PapC_C"/>
    <property type="match status" value="1"/>
</dbReference>
<dbReference type="InterPro" id="IPR043142">
    <property type="entry name" value="PapC-like_C_sf"/>
</dbReference>
<dbReference type="InterPro" id="IPR042186">
    <property type="entry name" value="FimD_plug_dom"/>
</dbReference>
<sequence>MGKTSQASFRSTNHYQTVRAILSCCLAALLMLFSPSQAVAQTAEDSISGMRLGEWQDRTRLVIEGTPGMSAEIQHGGSATDLSLVFRFPQQHNFPDWLDDVIPDGHPAIQDVQITSLDNESAHVRFTFHTAVSLNIFDLRPMEGFDFRLVLDFYELAVVTNEQWLDVFINDRGGFGTVLALTTLEHDVLVAGNDLQRWRISLPDNYYIQQYGQDFYSLRGLDLSYRINPRQLRLNIQVSPSHFERLQMRGHERERPQLSQASPGVFLNYDLNAVEREDDVSASGLFELGVFNGWGSGSNRMLARNQSDFHEQEVIRLDTQWRKDNPDHMTTLVLGDSVSRSAGWSRSARFAGVQWGTNFNTQPQLLTMPSLSFVGEAVEPSTVDLFINDALRFRRQVPAGPFTIDDLPAMTGYGEARMVVRDILGREQVVQQNYFANRRLLRAGLQDYSAELGFIRRDYGLSSNDYGQPLFSGLHRYGVSNYFTSEMHTQLTEDLQLAGAGGTLVAPWNSLLHAAVATSYSEGNAGQLYSAGIQHQRRRFNLGVDVEFASEDFQRLGNLALRSVPARQLRAFSSVTVGRAGSLQLSLTQQQFRDRNDIEFVNASYSVRMYRFLNLRLAALHYLDTDDTRFTLSLNVPLGWQRTSASVAMQQSENYTRGSAQLQRNLPRGTGFGYRLRSGLGDNDSSQANLQYQNDYGQYRLDVDQRGDNTSTRAGLRGAFTLIEGHLSASRPVTGSFALVQLPDFPDVRIYADNQQVARTNSKGNAMIPRLRAYQRNRISIEQADLPLNANIESLTREVAPYYRSGITIDFPVSLSRDAFFRVILPDGQPAPIGAVAIASVNNKRFTIGHRGEVFMTDLGEENEVRVYWQQQHCEFKIQVPQSDEPILDLGTVICEPRLE</sequence>
<evidence type="ECO:0000313" key="4">
    <source>
        <dbReference type="EMBL" id="RUO26694.1"/>
    </source>
</evidence>
<keyword evidence="5" id="KW-1185">Reference proteome</keyword>
<dbReference type="InterPro" id="IPR018030">
    <property type="entry name" value="Fimbrial_membr_usher_CS"/>
</dbReference>
<dbReference type="Gene3D" id="2.60.40.3110">
    <property type="match status" value="1"/>
</dbReference>
<dbReference type="PANTHER" id="PTHR30451">
    <property type="entry name" value="OUTER MEMBRANE USHER PROTEIN"/>
    <property type="match status" value="1"/>
</dbReference>
<dbReference type="Proteomes" id="UP000288293">
    <property type="component" value="Unassembled WGS sequence"/>
</dbReference>
<keyword evidence="1" id="KW-0813">Transport</keyword>
<dbReference type="OrthoDB" id="8587at2"/>
<accession>A0A432W993</accession>
<dbReference type="AlphaFoldDB" id="A0A432W993"/>
<keyword evidence="2" id="KW-0732">Signal</keyword>
<dbReference type="PANTHER" id="PTHR30451:SF5">
    <property type="entry name" value="SLR0019 PROTEIN"/>
    <property type="match status" value="1"/>
</dbReference>
<keyword evidence="1" id="KW-0998">Cell outer membrane</keyword>
<organism evidence="4 5">
    <name type="scientific">Aliidiomarina minuta</name>
    <dbReference type="NCBI Taxonomy" id="880057"/>
    <lineage>
        <taxon>Bacteria</taxon>
        <taxon>Pseudomonadati</taxon>
        <taxon>Pseudomonadota</taxon>
        <taxon>Gammaproteobacteria</taxon>
        <taxon>Alteromonadales</taxon>
        <taxon>Idiomarinaceae</taxon>
        <taxon>Aliidiomarina</taxon>
    </lineage>
</organism>
<dbReference type="GO" id="GO:0015473">
    <property type="term" value="F:fimbrial usher porin activity"/>
    <property type="evidence" value="ECO:0007669"/>
    <property type="project" value="InterPro"/>
</dbReference>
<dbReference type="PROSITE" id="PS01151">
    <property type="entry name" value="FIMBRIAL_USHER"/>
    <property type="match status" value="1"/>
</dbReference>
<gene>
    <name evidence="4" type="ORF">CWE09_08335</name>
</gene>
<dbReference type="Gene3D" id="2.60.40.2070">
    <property type="match status" value="1"/>
</dbReference>
<evidence type="ECO:0000313" key="5">
    <source>
        <dbReference type="Proteomes" id="UP000288293"/>
    </source>
</evidence>
<dbReference type="InterPro" id="IPR000015">
    <property type="entry name" value="Fimb_usher"/>
</dbReference>
<feature type="chain" id="PRO_5019528700" description="PapC-like C-terminal domain-containing protein" evidence="2">
    <location>
        <begin position="41"/>
        <end position="900"/>
    </location>
</feature>
<comment type="caution">
    <text evidence="4">The sequence shown here is derived from an EMBL/GenBank/DDBJ whole genome shotgun (WGS) entry which is preliminary data.</text>
</comment>
<feature type="signal peptide" evidence="2">
    <location>
        <begin position="1"/>
        <end position="40"/>
    </location>
</feature>
<proteinExistence type="inferred from homology"/>
<keyword evidence="1" id="KW-0472">Membrane</keyword>
<protein>
    <recommendedName>
        <fullName evidence="3">PapC-like C-terminal domain-containing protein</fullName>
    </recommendedName>
</protein>
<comment type="similarity">
    <text evidence="1">Belongs to the fimbrial export usher family.</text>
</comment>
<feature type="domain" description="PapC-like C-terminal" evidence="3">
    <location>
        <begin position="822"/>
        <end position="881"/>
    </location>
</feature>
<dbReference type="InterPro" id="IPR025949">
    <property type="entry name" value="PapC-like_C"/>
</dbReference>
<name>A0A432W993_9GAMM</name>
<dbReference type="EMBL" id="PIPL01000001">
    <property type="protein sequence ID" value="RUO26694.1"/>
    <property type="molecule type" value="Genomic_DNA"/>
</dbReference>
<keyword evidence="1" id="KW-1029">Fimbrium biogenesis</keyword>
<dbReference type="Pfam" id="PF00577">
    <property type="entry name" value="Usher"/>
    <property type="match status" value="1"/>
</dbReference>
<keyword evidence="1" id="KW-0812">Transmembrane</keyword>
<reference evidence="4 5" key="1">
    <citation type="journal article" date="2011" name="Front. Microbiol.">
        <title>Genomic signatures of strain selection and enhancement in Bacillus atrophaeus var. globigii, a historical biowarfare simulant.</title>
        <authorList>
            <person name="Gibbons H.S."/>
            <person name="Broomall S.M."/>
            <person name="McNew L.A."/>
            <person name="Daligault H."/>
            <person name="Chapman C."/>
            <person name="Bruce D."/>
            <person name="Karavis M."/>
            <person name="Krepps M."/>
            <person name="McGregor P.A."/>
            <person name="Hong C."/>
            <person name="Park K.H."/>
            <person name="Akmal A."/>
            <person name="Feldman A."/>
            <person name="Lin J.S."/>
            <person name="Chang W.E."/>
            <person name="Higgs B.W."/>
            <person name="Demirev P."/>
            <person name="Lindquist J."/>
            <person name="Liem A."/>
            <person name="Fochler E."/>
            <person name="Read T.D."/>
            <person name="Tapia R."/>
            <person name="Johnson S."/>
            <person name="Bishop-Lilly K.A."/>
            <person name="Detter C."/>
            <person name="Han C."/>
            <person name="Sozhamannan S."/>
            <person name="Rosenzweig C.N."/>
            <person name="Skowronski E.W."/>
        </authorList>
    </citation>
    <scope>NUCLEOTIDE SEQUENCE [LARGE SCALE GENOMIC DNA]</scope>
    <source>
        <strain evidence="4 5">MLST1</strain>
    </source>
</reference>
<evidence type="ECO:0000259" key="3">
    <source>
        <dbReference type="Pfam" id="PF13953"/>
    </source>
</evidence>
<comment type="subcellular location">
    <subcellularLocation>
        <location evidence="1">Cell outer membrane</location>
        <topology evidence="1">Multi-pass membrane protein</topology>
    </subcellularLocation>
</comment>
<evidence type="ECO:0000256" key="1">
    <source>
        <dbReference type="RuleBase" id="RU003884"/>
    </source>
</evidence>
<evidence type="ECO:0000256" key="2">
    <source>
        <dbReference type="SAM" id="SignalP"/>
    </source>
</evidence>
<dbReference type="GO" id="GO:0009297">
    <property type="term" value="P:pilus assembly"/>
    <property type="evidence" value="ECO:0007669"/>
    <property type="project" value="InterPro"/>
</dbReference>
<dbReference type="Gene3D" id="2.60.40.2610">
    <property type="entry name" value="Outer membrane usher protein FimD, plug domain"/>
    <property type="match status" value="1"/>
</dbReference>